<dbReference type="InterPro" id="IPR003690">
    <property type="entry name" value="MTERF"/>
</dbReference>
<dbReference type="STRING" id="81972.D7KRT0"/>
<keyword evidence="2" id="KW-0806">Transcription termination</keyword>
<keyword evidence="3" id="KW-0809">Transit peptide</keyword>
<comment type="similarity">
    <text evidence="1">Belongs to the mTERF family.</text>
</comment>
<gene>
    <name evidence="5" type="ORF">ARALYDRAFT_894067</name>
</gene>
<dbReference type="PANTHER" id="PTHR13068:SF220">
    <property type="entry name" value="F8K4.20 PROTEIN-RELATED"/>
    <property type="match status" value="1"/>
</dbReference>
<feature type="region of interest" description="Disordered" evidence="4">
    <location>
        <begin position="25"/>
        <end position="45"/>
    </location>
</feature>
<feature type="compositionally biased region" description="Low complexity" evidence="4">
    <location>
        <begin position="26"/>
        <end position="38"/>
    </location>
</feature>
<keyword evidence="2" id="KW-0805">Transcription regulation</keyword>
<dbReference type="Pfam" id="PF02536">
    <property type="entry name" value="mTERF"/>
    <property type="match status" value="1"/>
</dbReference>
<dbReference type="GO" id="GO:0006353">
    <property type="term" value="P:DNA-templated transcription termination"/>
    <property type="evidence" value="ECO:0007669"/>
    <property type="project" value="UniProtKB-KW"/>
</dbReference>
<evidence type="ECO:0000313" key="6">
    <source>
        <dbReference type="Proteomes" id="UP000008694"/>
    </source>
</evidence>
<evidence type="ECO:0000256" key="4">
    <source>
        <dbReference type="SAM" id="MobiDB-lite"/>
    </source>
</evidence>
<evidence type="ECO:0000256" key="2">
    <source>
        <dbReference type="ARBA" id="ARBA00022472"/>
    </source>
</evidence>
<dbReference type="Proteomes" id="UP000008694">
    <property type="component" value="Unassembled WGS sequence"/>
</dbReference>
<protein>
    <recommendedName>
        <fullName evidence="7">Mitochondrial transcription termination factor family protein</fullName>
    </recommendedName>
</protein>
<dbReference type="PANTHER" id="PTHR13068">
    <property type="entry name" value="CGI-12 PROTEIN-RELATED"/>
    <property type="match status" value="1"/>
</dbReference>
<dbReference type="Gene3D" id="1.25.70.10">
    <property type="entry name" value="Transcription termination factor 3, mitochondrial"/>
    <property type="match status" value="1"/>
</dbReference>
<keyword evidence="6" id="KW-1185">Reference proteome</keyword>
<dbReference type="HOGENOM" id="CLU_034145_6_1_1"/>
<name>D7KRT0_ARALL</name>
<dbReference type="GO" id="GO:0003676">
    <property type="term" value="F:nucleic acid binding"/>
    <property type="evidence" value="ECO:0007669"/>
    <property type="project" value="InterPro"/>
</dbReference>
<evidence type="ECO:0000313" key="5">
    <source>
        <dbReference type="EMBL" id="EFH64654.1"/>
    </source>
</evidence>
<dbReference type="AlphaFoldDB" id="D7KRT0"/>
<accession>D7KRT0</accession>
<organism evidence="6">
    <name type="scientific">Arabidopsis lyrata subsp. lyrata</name>
    <name type="common">Lyre-leaved rock-cress</name>
    <dbReference type="NCBI Taxonomy" id="81972"/>
    <lineage>
        <taxon>Eukaryota</taxon>
        <taxon>Viridiplantae</taxon>
        <taxon>Streptophyta</taxon>
        <taxon>Embryophyta</taxon>
        <taxon>Tracheophyta</taxon>
        <taxon>Spermatophyta</taxon>
        <taxon>Magnoliopsida</taxon>
        <taxon>eudicotyledons</taxon>
        <taxon>Gunneridae</taxon>
        <taxon>Pentapetalae</taxon>
        <taxon>rosids</taxon>
        <taxon>malvids</taxon>
        <taxon>Brassicales</taxon>
        <taxon>Brassicaceae</taxon>
        <taxon>Camelineae</taxon>
        <taxon>Arabidopsis</taxon>
    </lineage>
</organism>
<evidence type="ECO:0008006" key="7">
    <source>
        <dbReference type="Google" id="ProtNLM"/>
    </source>
</evidence>
<dbReference type="EMBL" id="GL348714">
    <property type="protein sequence ID" value="EFH64654.1"/>
    <property type="molecule type" value="Genomic_DNA"/>
</dbReference>
<dbReference type="InterPro" id="IPR038538">
    <property type="entry name" value="MTERF_sf"/>
</dbReference>
<dbReference type="FunFam" id="1.25.70.10:FF:000001">
    <property type="entry name" value="Mitochondrial transcription termination factor-like"/>
    <property type="match status" value="1"/>
</dbReference>
<dbReference type="Gramene" id="scaffold_201141.1">
    <property type="protein sequence ID" value="scaffold_201141.1"/>
    <property type="gene ID" value="scaffold_201141.1"/>
</dbReference>
<proteinExistence type="inferred from homology"/>
<evidence type="ECO:0000256" key="3">
    <source>
        <dbReference type="ARBA" id="ARBA00022946"/>
    </source>
</evidence>
<keyword evidence="2" id="KW-0804">Transcription</keyword>
<dbReference type="eggNOG" id="KOG1267">
    <property type="taxonomic scope" value="Eukaryota"/>
</dbReference>
<dbReference type="GO" id="GO:0005737">
    <property type="term" value="C:cytoplasm"/>
    <property type="evidence" value="ECO:0007669"/>
    <property type="project" value="UniProtKB-ARBA"/>
</dbReference>
<evidence type="ECO:0000256" key="1">
    <source>
        <dbReference type="ARBA" id="ARBA00007692"/>
    </source>
</evidence>
<dbReference type="SMART" id="SM00733">
    <property type="entry name" value="Mterf"/>
    <property type="match status" value="5"/>
</dbReference>
<reference evidence="6" key="1">
    <citation type="journal article" date="2011" name="Nat. Genet.">
        <title>The Arabidopsis lyrata genome sequence and the basis of rapid genome size change.</title>
        <authorList>
            <person name="Hu T.T."/>
            <person name="Pattyn P."/>
            <person name="Bakker E.G."/>
            <person name="Cao J."/>
            <person name="Cheng J.-F."/>
            <person name="Clark R.M."/>
            <person name="Fahlgren N."/>
            <person name="Fawcett J.A."/>
            <person name="Grimwood J."/>
            <person name="Gundlach H."/>
            <person name="Haberer G."/>
            <person name="Hollister J.D."/>
            <person name="Ossowski S."/>
            <person name="Ottilar R.P."/>
            <person name="Salamov A.A."/>
            <person name="Schneeberger K."/>
            <person name="Spannagl M."/>
            <person name="Wang X."/>
            <person name="Yang L."/>
            <person name="Nasrallah M.E."/>
            <person name="Bergelson J."/>
            <person name="Carrington J.C."/>
            <person name="Gaut B.S."/>
            <person name="Schmutz J."/>
            <person name="Mayer K.F.X."/>
            <person name="Van de Peer Y."/>
            <person name="Grigoriev I.V."/>
            <person name="Nordborg M."/>
            <person name="Weigel D."/>
            <person name="Guo Y.-L."/>
        </authorList>
    </citation>
    <scope>NUCLEOTIDE SEQUENCE [LARGE SCALE GENOMIC DNA]</scope>
    <source>
        <strain evidence="6">cv. MN47</strain>
    </source>
</reference>
<sequence length="387" mass="43137">MNSLIIRRFVVLQKWRNLRVSLQNGSSFSNSFSSASAADVSPKDGGKGETFKASSFLDSLRLVNADSVLDLLRSYGFTDSQISSIIRSDPQVLIANTATSLGSKLEFLQARGASSSELTEIVSTVPKILGKREGQSISRYYDFVKVIIEADKSSKYVKLSHSLSQGNKIRNVLVLRELGVPQKRLLPLLISKAQPVCGKEKFDASLKKVVEMGFDPTTSTFVVGFTVDDVWAMVKKWPRSLTHSEKKVANSIETFLGLGFSRDEFLMMVKRFPQCIGFSTELVKKKTEYLVKEMNWPLKAVASIPQVVGYSLEKRTVPRCNVIKVLISKGLLESELPAISSVLTSTSEKFLNCYVRKHDDKQLVAELMVIFTGDRVSLTDQKTRLEQ</sequence>